<accession>A0A9P4QY01</accession>
<dbReference type="GO" id="GO:0005829">
    <property type="term" value="C:cytosol"/>
    <property type="evidence" value="ECO:0007669"/>
    <property type="project" value="UniProtKB-SubCell"/>
</dbReference>
<evidence type="ECO:0000256" key="6">
    <source>
        <dbReference type="ARBA" id="ARBA00023187"/>
    </source>
</evidence>
<keyword evidence="5 9" id="KW-0507">mRNA processing</keyword>
<keyword evidence="8 9" id="KW-0687">Ribonucleoprotein</keyword>
<evidence type="ECO:0000256" key="1">
    <source>
        <dbReference type="ARBA" id="ARBA00004123"/>
    </source>
</evidence>
<dbReference type="Proteomes" id="UP000799444">
    <property type="component" value="Unassembled WGS sequence"/>
</dbReference>
<dbReference type="FunFam" id="2.30.30.100:FF:000002">
    <property type="entry name" value="Small nuclear ribonucleoprotein Sm D3"/>
    <property type="match status" value="1"/>
</dbReference>
<evidence type="ECO:0000256" key="8">
    <source>
        <dbReference type="ARBA" id="ARBA00023274"/>
    </source>
</evidence>
<evidence type="ECO:0000256" key="4">
    <source>
        <dbReference type="ARBA" id="ARBA00022490"/>
    </source>
</evidence>
<keyword evidence="12" id="KW-1185">Reference proteome</keyword>
<dbReference type="PROSITE" id="PS52002">
    <property type="entry name" value="SM"/>
    <property type="match status" value="1"/>
</dbReference>
<dbReference type="GO" id="GO:0000387">
    <property type="term" value="P:spliceosomal snRNP assembly"/>
    <property type="evidence" value="ECO:0007669"/>
    <property type="project" value="UniProtKB-UniRule"/>
</dbReference>
<keyword evidence="6 9" id="KW-0508">mRNA splicing</keyword>
<dbReference type="CDD" id="cd01721">
    <property type="entry name" value="Sm_D3"/>
    <property type="match status" value="1"/>
</dbReference>
<comment type="similarity">
    <text evidence="3 9">Belongs to the snRNP core protein family.</text>
</comment>
<evidence type="ECO:0000256" key="2">
    <source>
        <dbReference type="ARBA" id="ARBA00004514"/>
    </source>
</evidence>
<dbReference type="SUPFAM" id="SSF50182">
    <property type="entry name" value="Sm-like ribonucleoproteins"/>
    <property type="match status" value="1"/>
</dbReference>
<dbReference type="EMBL" id="ML996147">
    <property type="protein sequence ID" value="KAF2734525.1"/>
    <property type="molecule type" value="Genomic_DNA"/>
</dbReference>
<dbReference type="PANTHER" id="PTHR23338">
    <property type="entry name" value="SMALL NUCLEAR RIBONUCLEOPROTEIN SM"/>
    <property type="match status" value="1"/>
</dbReference>
<evidence type="ECO:0000256" key="3">
    <source>
        <dbReference type="ARBA" id="ARBA00008146"/>
    </source>
</evidence>
<dbReference type="InterPro" id="IPR010920">
    <property type="entry name" value="LSM_dom_sf"/>
</dbReference>
<dbReference type="InterPro" id="IPR047575">
    <property type="entry name" value="Sm"/>
</dbReference>
<evidence type="ECO:0000313" key="11">
    <source>
        <dbReference type="EMBL" id="KAF2734525.1"/>
    </source>
</evidence>
<dbReference type="GO" id="GO:0005681">
    <property type="term" value="C:spliceosomal complex"/>
    <property type="evidence" value="ECO:0007669"/>
    <property type="project" value="InterPro"/>
</dbReference>
<gene>
    <name evidence="11" type="ORF">EJ04DRAFT_543607</name>
</gene>
<comment type="subcellular location">
    <subcellularLocation>
        <location evidence="2">Cytoplasm</location>
        <location evidence="2">Cytosol</location>
    </subcellularLocation>
    <subcellularLocation>
        <location evidence="1 9">Nucleus</location>
    </subcellularLocation>
</comment>
<organism evidence="11 12">
    <name type="scientific">Polyplosphaeria fusca</name>
    <dbReference type="NCBI Taxonomy" id="682080"/>
    <lineage>
        <taxon>Eukaryota</taxon>
        <taxon>Fungi</taxon>
        <taxon>Dikarya</taxon>
        <taxon>Ascomycota</taxon>
        <taxon>Pezizomycotina</taxon>
        <taxon>Dothideomycetes</taxon>
        <taxon>Pleosporomycetidae</taxon>
        <taxon>Pleosporales</taxon>
        <taxon>Tetraplosphaeriaceae</taxon>
        <taxon>Polyplosphaeria</taxon>
    </lineage>
</organism>
<reference evidence="11" key="1">
    <citation type="journal article" date="2020" name="Stud. Mycol.">
        <title>101 Dothideomycetes genomes: a test case for predicting lifestyles and emergence of pathogens.</title>
        <authorList>
            <person name="Haridas S."/>
            <person name="Albert R."/>
            <person name="Binder M."/>
            <person name="Bloem J."/>
            <person name="Labutti K."/>
            <person name="Salamov A."/>
            <person name="Andreopoulos B."/>
            <person name="Baker S."/>
            <person name="Barry K."/>
            <person name="Bills G."/>
            <person name="Bluhm B."/>
            <person name="Cannon C."/>
            <person name="Castanera R."/>
            <person name="Culley D."/>
            <person name="Daum C."/>
            <person name="Ezra D."/>
            <person name="Gonzalez J."/>
            <person name="Henrissat B."/>
            <person name="Kuo A."/>
            <person name="Liang C."/>
            <person name="Lipzen A."/>
            <person name="Lutzoni F."/>
            <person name="Magnuson J."/>
            <person name="Mondo S."/>
            <person name="Nolan M."/>
            <person name="Ohm R."/>
            <person name="Pangilinan J."/>
            <person name="Park H.-J."/>
            <person name="Ramirez L."/>
            <person name="Alfaro M."/>
            <person name="Sun H."/>
            <person name="Tritt A."/>
            <person name="Yoshinaga Y."/>
            <person name="Zwiers L.-H."/>
            <person name="Turgeon B."/>
            <person name="Goodwin S."/>
            <person name="Spatafora J."/>
            <person name="Crous P."/>
            <person name="Grigoriev I."/>
        </authorList>
    </citation>
    <scope>NUCLEOTIDE SEQUENCE</scope>
    <source>
        <strain evidence="11">CBS 125425</strain>
    </source>
</reference>
<name>A0A9P4QY01_9PLEO</name>
<dbReference type="InterPro" id="IPR001163">
    <property type="entry name" value="Sm_dom_euk/arc"/>
</dbReference>
<evidence type="ECO:0000256" key="7">
    <source>
        <dbReference type="ARBA" id="ARBA00023242"/>
    </source>
</evidence>
<dbReference type="OrthoDB" id="6425924at2759"/>
<proteinExistence type="inferred from homology"/>
<sequence>MTSTIGIPIKLLNEAAGHVITLEISSGEVYRGKLLEAEDNMNVQLRDITVTARDGKVSHLEQAYVRGSHVRYFIVPDMLRNAPMFRSRGTRGRGVGLARGRATVNRARGVRGGR</sequence>
<evidence type="ECO:0000256" key="5">
    <source>
        <dbReference type="ARBA" id="ARBA00022664"/>
    </source>
</evidence>
<dbReference type="InterPro" id="IPR034099">
    <property type="entry name" value="SmD3"/>
</dbReference>
<comment type="caution">
    <text evidence="11">The sequence shown here is derived from an EMBL/GenBank/DDBJ whole genome shotgun (WGS) entry which is preliminary data.</text>
</comment>
<dbReference type="GO" id="GO:0003723">
    <property type="term" value="F:RNA binding"/>
    <property type="evidence" value="ECO:0007669"/>
    <property type="project" value="InterPro"/>
</dbReference>
<dbReference type="AlphaFoldDB" id="A0A9P4QY01"/>
<dbReference type="SMART" id="SM00651">
    <property type="entry name" value="Sm"/>
    <property type="match status" value="1"/>
</dbReference>
<evidence type="ECO:0000256" key="9">
    <source>
        <dbReference type="RuleBase" id="RU365050"/>
    </source>
</evidence>
<keyword evidence="7 9" id="KW-0539">Nucleus</keyword>
<dbReference type="Gene3D" id="2.30.30.100">
    <property type="match status" value="1"/>
</dbReference>
<dbReference type="InterPro" id="IPR027141">
    <property type="entry name" value="LSm4/Sm_D1/D3"/>
</dbReference>
<dbReference type="Pfam" id="PF01423">
    <property type="entry name" value="LSM"/>
    <property type="match status" value="1"/>
</dbReference>
<feature type="domain" description="Sm" evidence="10">
    <location>
        <begin position="7"/>
        <end position="79"/>
    </location>
</feature>
<protein>
    <recommendedName>
        <fullName evidence="9">Small nuclear ribonucleoprotein Sm D3</fullName>
        <shortName evidence="9">Sm-D3</shortName>
    </recommendedName>
    <alternativeName>
        <fullName evidence="9">snRNP core protein D3</fullName>
    </alternativeName>
</protein>
<keyword evidence="4" id="KW-0963">Cytoplasm</keyword>
<evidence type="ECO:0000313" key="12">
    <source>
        <dbReference type="Proteomes" id="UP000799444"/>
    </source>
</evidence>
<dbReference type="GO" id="GO:0005685">
    <property type="term" value="C:U1 snRNP"/>
    <property type="evidence" value="ECO:0007669"/>
    <property type="project" value="UniProtKB-ARBA"/>
</dbReference>
<evidence type="ECO:0000259" key="10">
    <source>
        <dbReference type="PROSITE" id="PS52002"/>
    </source>
</evidence>